<dbReference type="OrthoDB" id="953239at2"/>
<keyword evidence="2" id="KW-1185">Reference proteome</keyword>
<proteinExistence type="predicted"/>
<dbReference type="EMBL" id="VOOS01000001">
    <property type="protein sequence ID" value="TXB67292.1"/>
    <property type="molecule type" value="Genomic_DNA"/>
</dbReference>
<dbReference type="AlphaFoldDB" id="A0A5C6S113"/>
<comment type="caution">
    <text evidence="1">The sequence shown here is derived from an EMBL/GenBank/DDBJ whole genome shotgun (WGS) entry which is preliminary data.</text>
</comment>
<evidence type="ECO:0000313" key="1">
    <source>
        <dbReference type="EMBL" id="TXB67292.1"/>
    </source>
</evidence>
<organism evidence="1 2">
    <name type="scientific">Vicingus serpentipes</name>
    <dbReference type="NCBI Taxonomy" id="1926625"/>
    <lineage>
        <taxon>Bacteria</taxon>
        <taxon>Pseudomonadati</taxon>
        <taxon>Bacteroidota</taxon>
        <taxon>Flavobacteriia</taxon>
        <taxon>Flavobacteriales</taxon>
        <taxon>Vicingaceae</taxon>
        <taxon>Vicingus</taxon>
    </lineage>
</organism>
<gene>
    <name evidence="1" type="ORF">FRY74_03645</name>
</gene>
<protein>
    <submittedName>
        <fullName evidence="1">Uncharacterized protein</fullName>
    </submittedName>
</protein>
<sequence length="135" mass="15718">MKKDINPTPVKDVAVAVIKEQNELFEDIWNVYLINLQNQKLEQVIVSSKGYLKLENGEETKTSMLRHGLGDIEGNSFTLIEPIMENLFGLHNEYWLTYFNNNELLDKKYIFLAETIKEENFTNIPLIEKKGILIK</sequence>
<reference evidence="1 2" key="1">
    <citation type="submission" date="2019-08" db="EMBL/GenBank/DDBJ databases">
        <title>Genome of Vicingus serpentipes NCIMB 15042.</title>
        <authorList>
            <person name="Bowman J.P."/>
        </authorList>
    </citation>
    <scope>NUCLEOTIDE SEQUENCE [LARGE SCALE GENOMIC DNA]</scope>
    <source>
        <strain evidence="1 2">NCIMB 15042</strain>
    </source>
</reference>
<dbReference type="RefSeq" id="WP_147098694.1">
    <property type="nucleotide sequence ID" value="NZ_VOOS01000001.1"/>
</dbReference>
<accession>A0A5C6S113</accession>
<dbReference type="Proteomes" id="UP000321721">
    <property type="component" value="Unassembled WGS sequence"/>
</dbReference>
<name>A0A5C6S113_9FLAO</name>
<evidence type="ECO:0000313" key="2">
    <source>
        <dbReference type="Proteomes" id="UP000321721"/>
    </source>
</evidence>